<reference evidence="2" key="1">
    <citation type="submission" date="2021-06" db="EMBL/GenBank/DDBJ databases">
        <authorList>
            <person name="Kallberg Y."/>
            <person name="Tangrot J."/>
            <person name="Rosling A."/>
        </authorList>
    </citation>
    <scope>NUCLEOTIDE SEQUENCE</scope>
    <source>
        <strain evidence="2">87-6 pot B 2015</strain>
    </source>
</reference>
<dbReference type="AlphaFoldDB" id="A0A9N9IPX5"/>
<accession>A0A9N9IPX5</accession>
<evidence type="ECO:0000313" key="3">
    <source>
        <dbReference type="Proteomes" id="UP000789375"/>
    </source>
</evidence>
<feature type="coiled-coil region" evidence="1">
    <location>
        <begin position="12"/>
        <end position="46"/>
    </location>
</feature>
<feature type="non-terminal residue" evidence="2">
    <location>
        <position position="48"/>
    </location>
</feature>
<gene>
    <name evidence="2" type="ORF">FMOSSE_LOCUS16416</name>
</gene>
<protein>
    <submittedName>
        <fullName evidence="2">8598_t:CDS:1</fullName>
    </submittedName>
</protein>
<name>A0A9N9IPX5_FUNMO</name>
<keyword evidence="1" id="KW-0175">Coiled coil</keyword>
<keyword evidence="3" id="KW-1185">Reference proteome</keyword>
<dbReference type="EMBL" id="CAJVPP010023121">
    <property type="protein sequence ID" value="CAG8746484.1"/>
    <property type="molecule type" value="Genomic_DNA"/>
</dbReference>
<evidence type="ECO:0000256" key="1">
    <source>
        <dbReference type="SAM" id="Coils"/>
    </source>
</evidence>
<sequence>MTSEIDLLRQENARFMAENTEFKIKYDKAKNEIIKLRAELRNRIKELE</sequence>
<evidence type="ECO:0000313" key="2">
    <source>
        <dbReference type="EMBL" id="CAG8746484.1"/>
    </source>
</evidence>
<organism evidence="2 3">
    <name type="scientific">Funneliformis mosseae</name>
    <name type="common">Endomycorrhizal fungus</name>
    <name type="synonym">Glomus mosseae</name>
    <dbReference type="NCBI Taxonomy" id="27381"/>
    <lineage>
        <taxon>Eukaryota</taxon>
        <taxon>Fungi</taxon>
        <taxon>Fungi incertae sedis</taxon>
        <taxon>Mucoromycota</taxon>
        <taxon>Glomeromycotina</taxon>
        <taxon>Glomeromycetes</taxon>
        <taxon>Glomerales</taxon>
        <taxon>Glomeraceae</taxon>
        <taxon>Funneliformis</taxon>
    </lineage>
</organism>
<dbReference type="Proteomes" id="UP000789375">
    <property type="component" value="Unassembled WGS sequence"/>
</dbReference>
<comment type="caution">
    <text evidence="2">The sequence shown here is derived from an EMBL/GenBank/DDBJ whole genome shotgun (WGS) entry which is preliminary data.</text>
</comment>
<proteinExistence type="predicted"/>